<evidence type="ECO:0000256" key="11">
    <source>
        <dbReference type="ARBA" id="ARBA00023303"/>
    </source>
</evidence>
<feature type="transmembrane region" description="Helical" evidence="13">
    <location>
        <begin position="72"/>
        <end position="90"/>
    </location>
</feature>
<dbReference type="AlphaFoldDB" id="A0A2V1N147"/>
<evidence type="ECO:0000256" key="5">
    <source>
        <dbReference type="ARBA" id="ARBA00022692"/>
    </source>
</evidence>
<evidence type="ECO:0000256" key="2">
    <source>
        <dbReference type="ARBA" id="ARBA00006920"/>
    </source>
</evidence>
<evidence type="ECO:0000256" key="1">
    <source>
        <dbReference type="ARBA" id="ARBA00004141"/>
    </source>
</evidence>
<evidence type="ECO:0008006" key="16">
    <source>
        <dbReference type="Google" id="ProtNLM"/>
    </source>
</evidence>
<gene>
    <name evidence="14" type="ORF">DCM90_05960</name>
</gene>
<keyword evidence="6" id="KW-0631">Potassium channel</keyword>
<keyword evidence="9" id="KW-0406">Ion transport</keyword>
<dbReference type="GO" id="GO:0015252">
    <property type="term" value="F:proton channel activity"/>
    <property type="evidence" value="ECO:0007669"/>
    <property type="project" value="InterPro"/>
</dbReference>
<evidence type="ECO:0000313" key="14">
    <source>
        <dbReference type="EMBL" id="PWG00468.1"/>
    </source>
</evidence>
<evidence type="ECO:0000256" key="6">
    <source>
        <dbReference type="ARBA" id="ARBA00022826"/>
    </source>
</evidence>
<evidence type="ECO:0000256" key="8">
    <source>
        <dbReference type="ARBA" id="ARBA00022989"/>
    </source>
</evidence>
<evidence type="ECO:0000256" key="4">
    <source>
        <dbReference type="ARBA" id="ARBA00022538"/>
    </source>
</evidence>
<comment type="caution">
    <text evidence="14">The sequence shown here is derived from an EMBL/GenBank/DDBJ whole genome shotgun (WGS) entry which is preliminary data.</text>
</comment>
<comment type="catalytic activity">
    <reaction evidence="12">
        <text>K(+)(in) = K(+)(out)</text>
        <dbReference type="Rhea" id="RHEA:29463"/>
        <dbReference type="ChEBI" id="CHEBI:29103"/>
    </reaction>
</comment>
<accession>A0A2V1N147</accession>
<dbReference type="PANTHER" id="PTHR31462">
    <property type="entry name" value="ENDOSOMAL/LYSOSOMAL POTASSIUM CHANNEL TMEM175"/>
    <property type="match status" value="1"/>
</dbReference>
<evidence type="ECO:0000256" key="9">
    <source>
        <dbReference type="ARBA" id="ARBA00023065"/>
    </source>
</evidence>
<protein>
    <recommendedName>
        <fullName evidence="16">DUF1211 domain-containing protein</fullName>
    </recommendedName>
</protein>
<dbReference type="Pfam" id="PF06736">
    <property type="entry name" value="TMEM175"/>
    <property type="match status" value="1"/>
</dbReference>
<feature type="transmembrane region" description="Helical" evidence="13">
    <location>
        <begin position="147"/>
        <end position="180"/>
    </location>
</feature>
<proteinExistence type="inferred from homology"/>
<keyword evidence="7" id="KW-0630">Potassium</keyword>
<comment type="subcellular location">
    <subcellularLocation>
        <location evidence="1">Membrane</location>
        <topology evidence="1">Multi-pass membrane protein</topology>
    </subcellularLocation>
</comment>
<evidence type="ECO:0000256" key="7">
    <source>
        <dbReference type="ARBA" id="ARBA00022958"/>
    </source>
</evidence>
<dbReference type="PANTHER" id="PTHR31462:SF5">
    <property type="entry name" value="ENDOSOMAL_LYSOSOMAL PROTON CHANNEL TMEM175"/>
    <property type="match status" value="1"/>
</dbReference>
<sequence length="197" mass="22940">MSKERLLAFTDAVLAIVMTILVLDLPQPNQATWEAIWDLRESYLAYVISFFGLTIMWNNHHNIFQLVHHINGRVLWANTWMLFAASLFPYTTRFVEEHFYSFVAELVYGLVFMFLSLGYFAVYYALIKADPQNNSLRYAVNRHRKIVLDFTIKIVGIIIGFWFPPAILLSTIIAMSIWVIPERRAEIVLTNKTDSDQ</sequence>
<dbReference type="InterPro" id="IPR010617">
    <property type="entry name" value="TMEM175-like"/>
</dbReference>
<dbReference type="RefSeq" id="WP_109250416.1">
    <property type="nucleotide sequence ID" value="NZ_QCXQ01000002.1"/>
</dbReference>
<reference evidence="14 15" key="1">
    <citation type="journal article" date="2018" name="Int. J. Syst. Evol. Microbiol.">
        <title>Lactobacillus bambusae sp. nov., isolated from a traditional fermented Ma-bamboo shoots of Taiwan.</title>
        <authorList>
            <person name="Wang L.-T."/>
        </authorList>
    </citation>
    <scope>NUCLEOTIDE SEQUENCE [LARGE SCALE GENOMIC DNA]</scope>
    <source>
        <strain evidence="14 15">BS-W1</strain>
    </source>
</reference>
<keyword evidence="3" id="KW-0813">Transport</keyword>
<dbReference type="Proteomes" id="UP000245080">
    <property type="component" value="Unassembled WGS sequence"/>
</dbReference>
<evidence type="ECO:0000256" key="3">
    <source>
        <dbReference type="ARBA" id="ARBA00022448"/>
    </source>
</evidence>
<comment type="similarity">
    <text evidence="2">Belongs to the TMEM175 family.</text>
</comment>
<feature type="transmembrane region" description="Helical" evidence="13">
    <location>
        <begin position="7"/>
        <end position="23"/>
    </location>
</feature>
<keyword evidence="15" id="KW-1185">Reference proteome</keyword>
<keyword evidence="10 13" id="KW-0472">Membrane</keyword>
<dbReference type="OrthoDB" id="7626281at2"/>
<feature type="transmembrane region" description="Helical" evidence="13">
    <location>
        <begin position="102"/>
        <end position="126"/>
    </location>
</feature>
<keyword evidence="5 13" id="KW-0812">Transmembrane</keyword>
<evidence type="ECO:0000256" key="10">
    <source>
        <dbReference type="ARBA" id="ARBA00023136"/>
    </source>
</evidence>
<dbReference type="EMBL" id="QCXQ01000002">
    <property type="protein sequence ID" value="PWG00468.1"/>
    <property type="molecule type" value="Genomic_DNA"/>
</dbReference>
<evidence type="ECO:0000313" key="15">
    <source>
        <dbReference type="Proteomes" id="UP000245080"/>
    </source>
</evidence>
<dbReference type="GO" id="GO:0005267">
    <property type="term" value="F:potassium channel activity"/>
    <property type="evidence" value="ECO:0007669"/>
    <property type="project" value="UniProtKB-KW"/>
</dbReference>
<dbReference type="GO" id="GO:0016020">
    <property type="term" value="C:membrane"/>
    <property type="evidence" value="ECO:0007669"/>
    <property type="project" value="UniProtKB-SubCell"/>
</dbReference>
<keyword evidence="4" id="KW-0633">Potassium transport</keyword>
<feature type="transmembrane region" description="Helical" evidence="13">
    <location>
        <begin position="43"/>
        <end position="60"/>
    </location>
</feature>
<keyword evidence="8 13" id="KW-1133">Transmembrane helix</keyword>
<name>A0A2V1N147_9LACO</name>
<keyword evidence="11" id="KW-0407">Ion channel</keyword>
<organism evidence="14 15">
    <name type="scientific">Levilactobacillus bambusae</name>
    <dbReference type="NCBI Taxonomy" id="2024736"/>
    <lineage>
        <taxon>Bacteria</taxon>
        <taxon>Bacillati</taxon>
        <taxon>Bacillota</taxon>
        <taxon>Bacilli</taxon>
        <taxon>Lactobacillales</taxon>
        <taxon>Lactobacillaceae</taxon>
        <taxon>Levilactobacillus</taxon>
    </lineage>
</organism>
<evidence type="ECO:0000256" key="12">
    <source>
        <dbReference type="ARBA" id="ARBA00034430"/>
    </source>
</evidence>
<evidence type="ECO:0000256" key="13">
    <source>
        <dbReference type="SAM" id="Phobius"/>
    </source>
</evidence>